<dbReference type="AlphaFoldDB" id="A0AAD7QDJ3"/>
<sequence>MDSNNSGSSLTNFGMEKLVGTNYNYWRLCMEAFLQGQDLWDLVDGADLVTPQDILENVESRRKWKIKCGKVLFVLRMSVGKEHIDHIQMDVKEPISEARLRRYLIRGLRNEHMSFITSVQGWASQPSVEELENLLANQEALAKQMSLKPEADDVLFLKEDSKSNYKNAAKNLPTMKDNQLRWRNVKCYRCGKLGHIKRNYRVKLGDESANVVTDETYDQLQWEQCLSTILAETQAKTSVVIPSSINFEKEWVIDSGCSHDVTGN</sequence>
<keyword evidence="4" id="KW-1185">Reference proteome</keyword>
<dbReference type="Pfam" id="PF13961">
    <property type="entry name" value="DUF4219"/>
    <property type="match status" value="1"/>
</dbReference>
<dbReference type="PANTHER" id="PTHR47481:SF36">
    <property type="entry name" value="CCHC-TYPE DOMAIN-CONTAINING PROTEIN"/>
    <property type="match status" value="1"/>
</dbReference>
<protein>
    <submittedName>
        <fullName evidence="3">Retrovirus-related Pol polyprotein from transposon TNT 1-94</fullName>
    </submittedName>
</protein>
<evidence type="ECO:0000313" key="4">
    <source>
        <dbReference type="Proteomes" id="UP001163823"/>
    </source>
</evidence>
<proteinExistence type="predicted"/>
<dbReference type="EMBL" id="JARAOO010000002">
    <property type="protein sequence ID" value="KAJ7979511.1"/>
    <property type="molecule type" value="Genomic_DNA"/>
</dbReference>
<evidence type="ECO:0000259" key="2">
    <source>
        <dbReference type="PROSITE" id="PS50158"/>
    </source>
</evidence>
<comment type="caution">
    <text evidence="3">The sequence shown here is derived from an EMBL/GenBank/DDBJ whole genome shotgun (WGS) entry which is preliminary data.</text>
</comment>
<evidence type="ECO:0000256" key="1">
    <source>
        <dbReference type="PROSITE-ProRule" id="PRU00047"/>
    </source>
</evidence>
<dbReference type="GO" id="GO:0008270">
    <property type="term" value="F:zinc ion binding"/>
    <property type="evidence" value="ECO:0007669"/>
    <property type="project" value="UniProtKB-KW"/>
</dbReference>
<dbReference type="PROSITE" id="PS50158">
    <property type="entry name" value="ZF_CCHC"/>
    <property type="match status" value="1"/>
</dbReference>
<reference evidence="3" key="1">
    <citation type="journal article" date="2023" name="Science">
        <title>Elucidation of the pathway for biosynthesis of saponin adjuvants from the soapbark tree.</title>
        <authorList>
            <person name="Reed J."/>
            <person name="Orme A."/>
            <person name="El-Demerdash A."/>
            <person name="Owen C."/>
            <person name="Martin L.B.B."/>
            <person name="Misra R.C."/>
            <person name="Kikuchi S."/>
            <person name="Rejzek M."/>
            <person name="Martin A.C."/>
            <person name="Harkess A."/>
            <person name="Leebens-Mack J."/>
            <person name="Louveau T."/>
            <person name="Stephenson M.J."/>
            <person name="Osbourn A."/>
        </authorList>
    </citation>
    <scope>NUCLEOTIDE SEQUENCE</scope>
    <source>
        <strain evidence="3">S10</strain>
    </source>
</reference>
<dbReference type="SUPFAM" id="SSF57756">
    <property type="entry name" value="Retrovirus zinc finger-like domains"/>
    <property type="match status" value="1"/>
</dbReference>
<evidence type="ECO:0000313" key="3">
    <source>
        <dbReference type="EMBL" id="KAJ7979511.1"/>
    </source>
</evidence>
<name>A0AAD7QDJ3_QUISA</name>
<dbReference type="PANTHER" id="PTHR47481">
    <property type="match status" value="1"/>
</dbReference>
<dbReference type="InterPro" id="IPR036875">
    <property type="entry name" value="Znf_CCHC_sf"/>
</dbReference>
<keyword evidence="1" id="KW-0479">Metal-binding</keyword>
<dbReference type="KEGG" id="qsa:O6P43_002903"/>
<gene>
    <name evidence="3" type="ORF">O6P43_002903</name>
</gene>
<keyword evidence="1" id="KW-0862">Zinc</keyword>
<dbReference type="InterPro" id="IPR001878">
    <property type="entry name" value="Znf_CCHC"/>
</dbReference>
<accession>A0AAD7QDJ3</accession>
<organism evidence="3 4">
    <name type="scientific">Quillaja saponaria</name>
    <name type="common">Soap bark tree</name>
    <dbReference type="NCBI Taxonomy" id="32244"/>
    <lineage>
        <taxon>Eukaryota</taxon>
        <taxon>Viridiplantae</taxon>
        <taxon>Streptophyta</taxon>
        <taxon>Embryophyta</taxon>
        <taxon>Tracheophyta</taxon>
        <taxon>Spermatophyta</taxon>
        <taxon>Magnoliopsida</taxon>
        <taxon>eudicotyledons</taxon>
        <taxon>Gunneridae</taxon>
        <taxon>Pentapetalae</taxon>
        <taxon>rosids</taxon>
        <taxon>fabids</taxon>
        <taxon>Fabales</taxon>
        <taxon>Quillajaceae</taxon>
        <taxon>Quillaja</taxon>
    </lineage>
</organism>
<dbReference type="Proteomes" id="UP001163823">
    <property type="component" value="Chromosome 2"/>
</dbReference>
<dbReference type="GO" id="GO:0003676">
    <property type="term" value="F:nucleic acid binding"/>
    <property type="evidence" value="ECO:0007669"/>
    <property type="project" value="InterPro"/>
</dbReference>
<dbReference type="Pfam" id="PF00098">
    <property type="entry name" value="zf-CCHC"/>
    <property type="match status" value="1"/>
</dbReference>
<dbReference type="InterPro" id="IPR025314">
    <property type="entry name" value="DUF4219"/>
</dbReference>
<keyword evidence="1" id="KW-0863">Zinc-finger</keyword>
<feature type="domain" description="CCHC-type" evidence="2">
    <location>
        <begin position="186"/>
        <end position="199"/>
    </location>
</feature>